<evidence type="ECO:0000313" key="2">
    <source>
        <dbReference type="EMBL" id="KZT39459.1"/>
    </source>
</evidence>
<name>A0A166ED61_9AGAM</name>
<dbReference type="Gene3D" id="1.10.238.10">
    <property type="entry name" value="EF-hand"/>
    <property type="match status" value="1"/>
</dbReference>
<dbReference type="AlphaFoldDB" id="A0A166ED61"/>
<sequence length="311" mass="34849">MDEVDRLPPRTLRRIDRAFQLALSECQTQDKDGSRPNKRRKVTVSPPPIGDGGGFMVEDDDEQQQGGFVNDDVDEESSDTISSESIPLSMIPRALQILDLPPDDDEILSVFQNAATGWGTELNGPQYVSHKDWRAVCAVLLHVEADQASVVPDSSSAGGFMPEDDEDSGEDWQKNAEDSFPSSDPDDDEYVLESQPRPSTSKRRERSTKRRASRASSDESDDEEEDEPKGPTPRQKRESRKAFALFFPDVSEKDLDLQQIKIKDVDRVAKMLNEKLKADDIVEMLEYFSSTSDKSVGLADFEKMMITARLV</sequence>
<dbReference type="Proteomes" id="UP000076798">
    <property type="component" value="Unassembled WGS sequence"/>
</dbReference>
<gene>
    <name evidence="2" type="ORF">SISSUDRAFT_1128072</name>
</gene>
<keyword evidence="3" id="KW-1185">Reference proteome</keyword>
<reference evidence="2 3" key="1">
    <citation type="journal article" date="2016" name="Mol. Biol. Evol.">
        <title>Comparative Genomics of Early-Diverging Mushroom-Forming Fungi Provides Insights into the Origins of Lignocellulose Decay Capabilities.</title>
        <authorList>
            <person name="Nagy L.G."/>
            <person name="Riley R."/>
            <person name="Tritt A."/>
            <person name="Adam C."/>
            <person name="Daum C."/>
            <person name="Floudas D."/>
            <person name="Sun H."/>
            <person name="Yadav J.S."/>
            <person name="Pangilinan J."/>
            <person name="Larsson K.H."/>
            <person name="Matsuura K."/>
            <person name="Barry K."/>
            <person name="Labutti K."/>
            <person name="Kuo R."/>
            <person name="Ohm R.A."/>
            <person name="Bhattacharya S.S."/>
            <person name="Shirouzu T."/>
            <person name="Yoshinaga Y."/>
            <person name="Martin F.M."/>
            <person name="Grigoriev I.V."/>
            <person name="Hibbett D.S."/>
        </authorList>
    </citation>
    <scope>NUCLEOTIDE SEQUENCE [LARGE SCALE GENOMIC DNA]</scope>
    <source>
        <strain evidence="2 3">HHB10207 ss-3</strain>
    </source>
</reference>
<organism evidence="2 3">
    <name type="scientific">Sistotremastrum suecicum HHB10207 ss-3</name>
    <dbReference type="NCBI Taxonomy" id="1314776"/>
    <lineage>
        <taxon>Eukaryota</taxon>
        <taxon>Fungi</taxon>
        <taxon>Dikarya</taxon>
        <taxon>Basidiomycota</taxon>
        <taxon>Agaricomycotina</taxon>
        <taxon>Agaricomycetes</taxon>
        <taxon>Sistotremastrales</taxon>
        <taxon>Sistotremastraceae</taxon>
        <taxon>Sistotremastrum</taxon>
    </lineage>
</organism>
<dbReference type="InterPro" id="IPR011992">
    <property type="entry name" value="EF-hand-dom_pair"/>
</dbReference>
<evidence type="ECO:0000313" key="3">
    <source>
        <dbReference type="Proteomes" id="UP000076798"/>
    </source>
</evidence>
<evidence type="ECO:0008006" key="4">
    <source>
        <dbReference type="Google" id="ProtNLM"/>
    </source>
</evidence>
<feature type="compositionally biased region" description="Acidic residues" evidence="1">
    <location>
        <begin position="218"/>
        <end position="227"/>
    </location>
</feature>
<dbReference type="EMBL" id="KV428046">
    <property type="protein sequence ID" value="KZT39459.1"/>
    <property type="molecule type" value="Genomic_DNA"/>
</dbReference>
<feature type="region of interest" description="Disordered" evidence="1">
    <location>
        <begin position="24"/>
        <end position="84"/>
    </location>
</feature>
<dbReference type="SUPFAM" id="SSF47473">
    <property type="entry name" value="EF-hand"/>
    <property type="match status" value="1"/>
</dbReference>
<dbReference type="OrthoDB" id="2530165at2759"/>
<evidence type="ECO:0000256" key="1">
    <source>
        <dbReference type="SAM" id="MobiDB-lite"/>
    </source>
</evidence>
<accession>A0A166ED61</accession>
<feature type="compositionally biased region" description="Basic residues" evidence="1">
    <location>
        <begin position="200"/>
        <end position="213"/>
    </location>
</feature>
<feature type="region of interest" description="Disordered" evidence="1">
    <location>
        <begin position="151"/>
        <end position="240"/>
    </location>
</feature>
<proteinExistence type="predicted"/>
<protein>
    <recommendedName>
        <fullName evidence="4">EF-hand domain-containing protein</fullName>
    </recommendedName>
</protein>